<name>A0ABN2BYE0_9ACTN</name>
<feature type="transmembrane region" description="Helical" evidence="1">
    <location>
        <begin position="364"/>
        <end position="381"/>
    </location>
</feature>
<reference evidence="2 3" key="1">
    <citation type="journal article" date="2019" name="Int. J. Syst. Evol. Microbiol.">
        <title>The Global Catalogue of Microorganisms (GCM) 10K type strain sequencing project: providing services to taxonomists for standard genome sequencing and annotation.</title>
        <authorList>
            <consortium name="The Broad Institute Genomics Platform"/>
            <consortium name="The Broad Institute Genome Sequencing Center for Infectious Disease"/>
            <person name="Wu L."/>
            <person name="Ma J."/>
        </authorList>
    </citation>
    <scope>NUCLEOTIDE SEQUENCE [LARGE SCALE GENOMIC DNA]</scope>
    <source>
        <strain evidence="2 3">JCM 15572</strain>
    </source>
</reference>
<comment type="caution">
    <text evidence="2">The sequence shown here is derived from an EMBL/GenBank/DDBJ whole genome shotgun (WGS) entry which is preliminary data.</text>
</comment>
<evidence type="ECO:0000313" key="3">
    <source>
        <dbReference type="Proteomes" id="UP001501705"/>
    </source>
</evidence>
<gene>
    <name evidence="2" type="ORF">GCM10009804_02420</name>
</gene>
<feature type="transmembrane region" description="Helical" evidence="1">
    <location>
        <begin position="307"/>
        <end position="333"/>
    </location>
</feature>
<keyword evidence="3" id="KW-1185">Reference proteome</keyword>
<proteinExistence type="predicted"/>
<sequence length="441" mass="45767">MTPKTLVLLARSRTPADRGRVRLATAAFALSGALLINALHVARLGGGELSRQVHSAYIAQSGLRPGLIAVLVVLALSTAGLAVQALRLGTAARERRLAALRLAGASSRQVRQLSVTDTAMAGLAGGLLAGPVYLLLSLVFAALPQVTRVFPGLELLDAALWAPVVATTTAVAALTGSLLHHVGPGPHQPQSRTRWRSSLVAGPFLIVLGLLSSTYLGLLASPITLAGIAVLAGISTRRWIRAVGRWLQRSGDPANLLTGVRLTNAERSATRMCVLLGLGGFVIGALADAIVSMLADNQYAADATFYATGYGLAITGMLLITLTVLATIIVGVADQLVDQRRQLAGLTALGVDLPFLRRVIRRQLTVVAAPALSVGLLLGVVTGMSRMTVGITSQLGLTKLLVAVALSALGWLIGHLGGAAACYLLRNQLRDALAPENLRAA</sequence>
<evidence type="ECO:0000256" key="1">
    <source>
        <dbReference type="SAM" id="Phobius"/>
    </source>
</evidence>
<keyword evidence="1" id="KW-0472">Membrane</keyword>
<feature type="transmembrane region" description="Helical" evidence="1">
    <location>
        <begin position="401"/>
        <end position="425"/>
    </location>
</feature>
<feature type="transmembrane region" description="Helical" evidence="1">
    <location>
        <begin position="199"/>
        <end position="217"/>
    </location>
</feature>
<feature type="transmembrane region" description="Helical" evidence="1">
    <location>
        <begin position="273"/>
        <end position="295"/>
    </location>
</feature>
<dbReference type="Proteomes" id="UP001501705">
    <property type="component" value="Unassembled WGS sequence"/>
</dbReference>
<feature type="transmembrane region" description="Helical" evidence="1">
    <location>
        <begin position="21"/>
        <end position="42"/>
    </location>
</feature>
<keyword evidence="1" id="KW-0812">Transmembrane</keyword>
<feature type="transmembrane region" description="Helical" evidence="1">
    <location>
        <begin position="223"/>
        <end position="240"/>
    </location>
</feature>
<feature type="transmembrane region" description="Helical" evidence="1">
    <location>
        <begin position="160"/>
        <end position="179"/>
    </location>
</feature>
<feature type="transmembrane region" description="Helical" evidence="1">
    <location>
        <begin position="118"/>
        <end position="140"/>
    </location>
</feature>
<accession>A0ABN2BYE0</accession>
<evidence type="ECO:0000313" key="2">
    <source>
        <dbReference type="EMBL" id="GAA1549469.1"/>
    </source>
</evidence>
<keyword evidence="1" id="KW-1133">Transmembrane helix</keyword>
<evidence type="ECO:0008006" key="4">
    <source>
        <dbReference type="Google" id="ProtNLM"/>
    </source>
</evidence>
<organism evidence="2 3">
    <name type="scientific">Kribbella hippodromi</name>
    <dbReference type="NCBI Taxonomy" id="434347"/>
    <lineage>
        <taxon>Bacteria</taxon>
        <taxon>Bacillati</taxon>
        <taxon>Actinomycetota</taxon>
        <taxon>Actinomycetes</taxon>
        <taxon>Propionibacteriales</taxon>
        <taxon>Kribbellaceae</taxon>
        <taxon>Kribbella</taxon>
    </lineage>
</organism>
<feature type="transmembrane region" description="Helical" evidence="1">
    <location>
        <begin position="62"/>
        <end position="86"/>
    </location>
</feature>
<dbReference type="EMBL" id="BAAAPH010000001">
    <property type="protein sequence ID" value="GAA1549469.1"/>
    <property type="molecule type" value="Genomic_DNA"/>
</dbReference>
<dbReference type="RefSeq" id="WP_344231398.1">
    <property type="nucleotide sequence ID" value="NZ_BAAAPH010000001.1"/>
</dbReference>
<protein>
    <recommendedName>
        <fullName evidence="4">FtsX-like permease family protein</fullName>
    </recommendedName>
</protein>